<dbReference type="Gene3D" id="3.40.50.2000">
    <property type="entry name" value="Glycogen Phosphorylase B"/>
    <property type="match status" value="2"/>
</dbReference>
<dbReference type="Pfam" id="PF13439">
    <property type="entry name" value="Glyco_transf_4"/>
    <property type="match status" value="1"/>
</dbReference>
<organism evidence="3">
    <name type="scientific">Ignisphaera aggregans</name>
    <dbReference type="NCBI Taxonomy" id="334771"/>
    <lineage>
        <taxon>Archaea</taxon>
        <taxon>Thermoproteota</taxon>
        <taxon>Thermoprotei</taxon>
        <taxon>Desulfurococcales</taxon>
        <taxon>Desulfurococcaceae</taxon>
        <taxon>Ignisphaera</taxon>
    </lineage>
</organism>
<evidence type="ECO:0000313" key="3">
    <source>
        <dbReference type="EMBL" id="HGI87416.1"/>
    </source>
</evidence>
<dbReference type="InterPro" id="IPR001296">
    <property type="entry name" value="Glyco_trans_1"/>
</dbReference>
<proteinExistence type="predicted"/>
<evidence type="ECO:0000259" key="2">
    <source>
        <dbReference type="Pfam" id="PF13439"/>
    </source>
</evidence>
<dbReference type="GO" id="GO:0016757">
    <property type="term" value="F:glycosyltransferase activity"/>
    <property type="evidence" value="ECO:0007669"/>
    <property type="project" value="InterPro"/>
</dbReference>
<reference evidence="3" key="1">
    <citation type="journal article" date="2020" name="mSystems">
        <title>Genome- and Community-Level Interaction Insights into Carbon Utilization and Element Cycling Functions of Hydrothermarchaeota in Hydrothermal Sediment.</title>
        <authorList>
            <person name="Zhou Z."/>
            <person name="Liu Y."/>
            <person name="Xu W."/>
            <person name="Pan J."/>
            <person name="Luo Z.H."/>
            <person name="Li M."/>
        </authorList>
    </citation>
    <scope>NUCLEOTIDE SEQUENCE [LARGE SCALE GENOMIC DNA]</scope>
    <source>
        <strain evidence="3">SpSt-732</strain>
    </source>
</reference>
<dbReference type="CDD" id="cd03801">
    <property type="entry name" value="GT4_PimA-like"/>
    <property type="match status" value="1"/>
</dbReference>
<dbReference type="Pfam" id="PF00534">
    <property type="entry name" value="Glycos_transf_1"/>
    <property type="match status" value="1"/>
</dbReference>
<dbReference type="AlphaFoldDB" id="A0A7C4BCS6"/>
<dbReference type="SUPFAM" id="SSF53756">
    <property type="entry name" value="UDP-Glycosyltransferase/glycogen phosphorylase"/>
    <property type="match status" value="1"/>
</dbReference>
<dbReference type="InterPro" id="IPR028098">
    <property type="entry name" value="Glyco_trans_4-like_N"/>
</dbReference>
<dbReference type="EMBL" id="DTFF01000027">
    <property type="protein sequence ID" value="HGI87416.1"/>
    <property type="molecule type" value="Genomic_DNA"/>
</dbReference>
<evidence type="ECO:0000259" key="1">
    <source>
        <dbReference type="Pfam" id="PF00534"/>
    </source>
</evidence>
<name>A0A7C4BCS6_9CREN</name>
<feature type="domain" description="Glycosyltransferase subfamily 4-like N-terminal" evidence="2">
    <location>
        <begin position="14"/>
        <end position="163"/>
    </location>
</feature>
<keyword evidence="3" id="KW-0808">Transferase</keyword>
<accession>A0A7C4BCS6</accession>
<dbReference type="PANTHER" id="PTHR45947">
    <property type="entry name" value="SULFOQUINOVOSYL TRANSFERASE SQD2"/>
    <property type="match status" value="1"/>
</dbReference>
<sequence>MRVLVVAWPCVHSGGAERWWYYVLSELRKMSSFYYLIAIPLSLNRGCYKCPKKLNSSNMSIVYMKSGPISWAKTLIKVIRERRIDIVICGYQTPRLVLATLLSSILTGRRHFTMFHFPIGWTPYTQGVKLSKRIKLLIKLYKFLNRLSRFIFCSPSVIYDLKRVHLNIERFCSVKGSAVRKPISIAYHRHEDRDIDLVYLASISRAKGVYDIPLILKKIKERIQNIRMVIIGRMPDNLRKEIEELLKAHDVKDCVKILGYVDEVEKFKVLAKSKVMIYPSYIDTFAISVLEALTMGTPVIAYAIPAIVINYKTDAVIKVPIGSIDEMAKRAVEILSNVQYYQELSMKAIDYASTYTWNDIARDLLACIIRIE</sequence>
<gene>
    <name evidence="3" type="ORF">ENV14_03375</name>
</gene>
<dbReference type="InterPro" id="IPR050194">
    <property type="entry name" value="Glycosyltransferase_grp1"/>
</dbReference>
<dbReference type="PANTHER" id="PTHR45947:SF3">
    <property type="entry name" value="SULFOQUINOVOSYL TRANSFERASE SQD2"/>
    <property type="match status" value="1"/>
</dbReference>
<protein>
    <submittedName>
        <fullName evidence="3">Glycosyltransferase</fullName>
    </submittedName>
</protein>
<feature type="domain" description="Glycosyl transferase family 1" evidence="1">
    <location>
        <begin position="188"/>
        <end position="348"/>
    </location>
</feature>
<comment type="caution">
    <text evidence="3">The sequence shown here is derived from an EMBL/GenBank/DDBJ whole genome shotgun (WGS) entry which is preliminary data.</text>
</comment>